<reference evidence="1" key="1">
    <citation type="submission" date="2013-11" db="EMBL/GenBank/DDBJ databases">
        <title>Genome sequence of the fusiform rust pathogen reveals effectors for host alternation and coevolution with pine.</title>
        <authorList>
            <consortium name="DOE Joint Genome Institute"/>
            <person name="Smith K."/>
            <person name="Pendleton A."/>
            <person name="Kubisiak T."/>
            <person name="Anderson C."/>
            <person name="Salamov A."/>
            <person name="Aerts A."/>
            <person name="Riley R."/>
            <person name="Clum A."/>
            <person name="Lindquist E."/>
            <person name="Ence D."/>
            <person name="Campbell M."/>
            <person name="Kronenberg Z."/>
            <person name="Feau N."/>
            <person name="Dhillon B."/>
            <person name="Hamelin R."/>
            <person name="Burleigh J."/>
            <person name="Smith J."/>
            <person name="Yandell M."/>
            <person name="Nelson C."/>
            <person name="Grigoriev I."/>
            <person name="Davis J."/>
        </authorList>
    </citation>
    <scope>NUCLEOTIDE SEQUENCE</scope>
    <source>
        <strain evidence="1">G11</strain>
    </source>
</reference>
<keyword evidence="2" id="KW-1185">Reference proteome</keyword>
<protein>
    <submittedName>
        <fullName evidence="1">Uncharacterized protein</fullName>
    </submittedName>
</protein>
<comment type="caution">
    <text evidence="1">The sequence shown here is derived from an EMBL/GenBank/DDBJ whole genome shotgun (WGS) entry which is preliminary data.</text>
</comment>
<dbReference type="EMBL" id="MU167274">
    <property type="protein sequence ID" value="KAG0145542.1"/>
    <property type="molecule type" value="Genomic_DNA"/>
</dbReference>
<proteinExistence type="predicted"/>
<name>A0A9P6NH80_9BASI</name>
<gene>
    <name evidence="1" type="ORF">CROQUDRAFT_133654</name>
</gene>
<dbReference type="AlphaFoldDB" id="A0A9P6NH80"/>
<organism evidence="1 2">
    <name type="scientific">Cronartium quercuum f. sp. fusiforme G11</name>
    <dbReference type="NCBI Taxonomy" id="708437"/>
    <lineage>
        <taxon>Eukaryota</taxon>
        <taxon>Fungi</taxon>
        <taxon>Dikarya</taxon>
        <taxon>Basidiomycota</taxon>
        <taxon>Pucciniomycotina</taxon>
        <taxon>Pucciniomycetes</taxon>
        <taxon>Pucciniales</taxon>
        <taxon>Coleosporiaceae</taxon>
        <taxon>Cronartium</taxon>
    </lineage>
</organism>
<evidence type="ECO:0000313" key="1">
    <source>
        <dbReference type="EMBL" id="KAG0145542.1"/>
    </source>
</evidence>
<dbReference type="Proteomes" id="UP000886653">
    <property type="component" value="Unassembled WGS sequence"/>
</dbReference>
<sequence length="156" mass="17051">MHQGSSTPTGPSRNILSLSHAEKVQRFNQAHPAHANTNSTLNSEHQLSIIEKAALYDLRMQPTANTTTTTSSSPMNNGEVHCSNAYSTMRFTSPLSDKDMIADTACDRHMFKDRDKFMDMQDITPISITTADGKASMVASQICTVGRKSFDPGGQQ</sequence>
<evidence type="ECO:0000313" key="2">
    <source>
        <dbReference type="Proteomes" id="UP000886653"/>
    </source>
</evidence>
<accession>A0A9P6NH80</accession>